<keyword evidence="1" id="KW-0175">Coiled coil</keyword>
<dbReference type="OMA" id="NNYMDKR"/>
<accession>A0A8S1JN30</accession>
<gene>
    <name evidence="3" type="ORF">PPRIM_AZ9-3.1.T0040318</name>
</gene>
<evidence type="ECO:0000256" key="2">
    <source>
        <dbReference type="SAM" id="MobiDB-lite"/>
    </source>
</evidence>
<feature type="region of interest" description="Disordered" evidence="2">
    <location>
        <begin position="35"/>
        <end position="56"/>
    </location>
</feature>
<dbReference type="EMBL" id="CAJJDM010000001">
    <property type="protein sequence ID" value="CAD8043095.1"/>
    <property type="molecule type" value="Genomic_DNA"/>
</dbReference>
<comment type="caution">
    <text evidence="3">The sequence shown here is derived from an EMBL/GenBank/DDBJ whole genome shotgun (WGS) entry which is preliminary data.</text>
</comment>
<protein>
    <submittedName>
        <fullName evidence="3">Uncharacterized protein</fullName>
    </submittedName>
</protein>
<proteinExistence type="predicted"/>
<evidence type="ECO:0000313" key="4">
    <source>
        <dbReference type="Proteomes" id="UP000688137"/>
    </source>
</evidence>
<reference evidence="3" key="1">
    <citation type="submission" date="2021-01" db="EMBL/GenBank/DDBJ databases">
        <authorList>
            <consortium name="Genoscope - CEA"/>
            <person name="William W."/>
        </authorList>
    </citation>
    <scope>NUCLEOTIDE SEQUENCE</scope>
</reference>
<keyword evidence="4" id="KW-1185">Reference proteome</keyword>
<dbReference type="AlphaFoldDB" id="A0A8S1JN30"/>
<organism evidence="3 4">
    <name type="scientific">Paramecium primaurelia</name>
    <dbReference type="NCBI Taxonomy" id="5886"/>
    <lineage>
        <taxon>Eukaryota</taxon>
        <taxon>Sar</taxon>
        <taxon>Alveolata</taxon>
        <taxon>Ciliophora</taxon>
        <taxon>Intramacronucleata</taxon>
        <taxon>Oligohymenophorea</taxon>
        <taxon>Peniculida</taxon>
        <taxon>Parameciidae</taxon>
        <taxon>Paramecium</taxon>
    </lineage>
</organism>
<feature type="coiled-coil region" evidence="1">
    <location>
        <begin position="126"/>
        <end position="313"/>
    </location>
</feature>
<name>A0A8S1JN30_PARPR</name>
<evidence type="ECO:0000256" key="1">
    <source>
        <dbReference type="SAM" id="Coils"/>
    </source>
</evidence>
<evidence type="ECO:0000313" key="3">
    <source>
        <dbReference type="EMBL" id="CAD8043095.1"/>
    </source>
</evidence>
<dbReference type="Proteomes" id="UP000688137">
    <property type="component" value="Unassembled WGS sequence"/>
</dbReference>
<sequence length="342" mass="40977">MNSAFLKQIEEENKILEQELQQLLRQEAVRFSFNQIRPKEENENDNDNENVNPNFRNEKGILSKIDEETEEEQPNRIEPHRLLESPYKPGPYKFENNQESIIDNLQDSINNYMDKRSSSIADIQSNRNSQKNIENTTKQIKSLEMRLSGTREALKSMEKEIKEKNVIIQNLQIDLAKKQKQIDLLQKQQNFTSTPSKSELNNESFQEIKKQCKEWEKKYQECENCLKENKKYTQRLQELNQQLLYKLKQYESEKELQTTELDQQKNINSQIYQTNTNILNKYEQIIKSQQEQIQQENENYRLLERKYDELKVNSEQFLLNSRDLKSQYEHMLNTLQSIANSY</sequence>